<reference evidence="4 5" key="2">
    <citation type="journal article" date="2011" name="Stand. Genomic Sci.">
        <title>Complete genome sequence of Mahella australiensis type strain (50-1 BON).</title>
        <authorList>
            <person name="Sikorski J."/>
            <person name="Teshima H."/>
            <person name="Nolan M."/>
            <person name="Lucas S."/>
            <person name="Hammon N."/>
            <person name="Deshpande S."/>
            <person name="Cheng J.F."/>
            <person name="Pitluck S."/>
            <person name="Liolios K."/>
            <person name="Pagani I."/>
            <person name="Ivanova N."/>
            <person name="Huntemann M."/>
            <person name="Mavromatis K."/>
            <person name="Ovchinikova G."/>
            <person name="Pati A."/>
            <person name="Tapia R."/>
            <person name="Han C."/>
            <person name="Goodwin L."/>
            <person name="Chen A."/>
            <person name="Palaniappan K."/>
            <person name="Land M."/>
            <person name="Hauser L."/>
            <person name="Ngatchou-Djao O.D."/>
            <person name="Rohde M."/>
            <person name="Pukall R."/>
            <person name="Spring S."/>
            <person name="Abt B."/>
            <person name="Goker M."/>
            <person name="Detter J.C."/>
            <person name="Woyke T."/>
            <person name="Bristow J."/>
            <person name="Markowitz V."/>
            <person name="Hugenholtz P."/>
            <person name="Eisen J.A."/>
            <person name="Kyrpides N.C."/>
            <person name="Klenk H.P."/>
            <person name="Lapidus A."/>
        </authorList>
    </citation>
    <scope>NUCLEOTIDE SEQUENCE [LARGE SCALE GENOMIC DNA]</scope>
    <source>
        <strain evidence="5">DSM 15567 / CIP 107919 / 50-1 BON</strain>
    </source>
</reference>
<keyword evidence="1" id="KW-0175">Coiled coil</keyword>
<keyword evidence="5" id="KW-1185">Reference proteome</keyword>
<dbReference type="GO" id="GO:0006302">
    <property type="term" value="P:double-strand break repair"/>
    <property type="evidence" value="ECO:0007669"/>
    <property type="project" value="InterPro"/>
</dbReference>
<dbReference type="Pfam" id="PF13476">
    <property type="entry name" value="AAA_23"/>
    <property type="match status" value="1"/>
</dbReference>
<feature type="transmembrane region" description="Helical" evidence="2">
    <location>
        <begin position="324"/>
        <end position="354"/>
    </location>
</feature>
<dbReference type="RefSeq" id="WP_013779987.1">
    <property type="nucleotide sequence ID" value="NC_015520.1"/>
</dbReference>
<keyword evidence="2" id="KW-0812">Transmembrane</keyword>
<keyword evidence="2" id="KW-1133">Transmembrane helix</keyword>
<protein>
    <recommendedName>
        <fullName evidence="3">Rad50/SbcC-type AAA domain-containing protein</fullName>
    </recommendedName>
</protein>
<keyword evidence="2" id="KW-0472">Membrane</keyword>
<organism evidence="4 5">
    <name type="scientific">Mahella australiensis (strain DSM 15567 / CIP 107919 / 50-1 BON)</name>
    <dbReference type="NCBI Taxonomy" id="697281"/>
    <lineage>
        <taxon>Bacteria</taxon>
        <taxon>Bacillati</taxon>
        <taxon>Bacillota</taxon>
        <taxon>Clostridia</taxon>
        <taxon>Thermoanaerobacterales</taxon>
        <taxon>Thermoanaerobacterales Family IV. Incertae Sedis</taxon>
        <taxon>Mahella</taxon>
    </lineage>
</organism>
<gene>
    <name evidence="4" type="ordered locus">Mahau_0338</name>
</gene>
<dbReference type="PANTHER" id="PTHR41259:SF1">
    <property type="entry name" value="DOUBLE-STRAND BREAK REPAIR RAD50 ATPASE, PUTATIVE-RELATED"/>
    <property type="match status" value="1"/>
</dbReference>
<dbReference type="Proteomes" id="UP000008457">
    <property type="component" value="Chromosome"/>
</dbReference>
<evidence type="ECO:0000259" key="3">
    <source>
        <dbReference type="Pfam" id="PF13476"/>
    </source>
</evidence>
<accession>F3ZXP7</accession>
<dbReference type="AlphaFoldDB" id="F3ZXP7"/>
<dbReference type="GO" id="GO:0016887">
    <property type="term" value="F:ATP hydrolysis activity"/>
    <property type="evidence" value="ECO:0007669"/>
    <property type="project" value="InterPro"/>
</dbReference>
<proteinExistence type="predicted"/>
<dbReference type="PANTHER" id="PTHR41259">
    <property type="entry name" value="DOUBLE-STRAND BREAK REPAIR RAD50 ATPASE, PUTATIVE-RELATED"/>
    <property type="match status" value="1"/>
</dbReference>
<dbReference type="Gene3D" id="3.40.50.300">
    <property type="entry name" value="P-loop containing nucleotide triphosphate hydrolases"/>
    <property type="match status" value="2"/>
</dbReference>
<reference evidence="5" key="1">
    <citation type="submission" date="2010-11" db="EMBL/GenBank/DDBJ databases">
        <title>The complete genome of Mahella australiensis DSM 15567.</title>
        <authorList>
            <consortium name="US DOE Joint Genome Institute (JGI-PGF)"/>
            <person name="Lucas S."/>
            <person name="Copeland A."/>
            <person name="Lapidus A."/>
            <person name="Bruce D."/>
            <person name="Goodwin L."/>
            <person name="Pitluck S."/>
            <person name="Kyrpides N."/>
            <person name="Mavromatis K."/>
            <person name="Pagani I."/>
            <person name="Ivanova N."/>
            <person name="Teshima H."/>
            <person name="Brettin T."/>
            <person name="Detter J.C."/>
            <person name="Han C."/>
            <person name="Tapia R."/>
            <person name="Land M."/>
            <person name="Hauser L."/>
            <person name="Markowitz V."/>
            <person name="Cheng J.-F."/>
            <person name="Hugenholtz P."/>
            <person name="Woyke T."/>
            <person name="Wu D."/>
            <person name="Spring S."/>
            <person name="Pukall R."/>
            <person name="Steenblock K."/>
            <person name="Schneider S."/>
            <person name="Klenk H.-P."/>
            <person name="Eisen J.A."/>
        </authorList>
    </citation>
    <scope>NUCLEOTIDE SEQUENCE [LARGE SCALE GENOMIC DNA]</scope>
    <source>
        <strain evidence="5">DSM 15567 / CIP 107919 / 50-1 BON</strain>
    </source>
</reference>
<dbReference type="InterPro" id="IPR027417">
    <property type="entry name" value="P-loop_NTPase"/>
</dbReference>
<dbReference type="SUPFAM" id="SSF52540">
    <property type="entry name" value="P-loop containing nucleoside triphosphate hydrolases"/>
    <property type="match status" value="1"/>
</dbReference>
<dbReference type="EMBL" id="CP002360">
    <property type="protein sequence ID" value="AEE95554.1"/>
    <property type="molecule type" value="Genomic_DNA"/>
</dbReference>
<evidence type="ECO:0000313" key="4">
    <source>
        <dbReference type="EMBL" id="AEE95554.1"/>
    </source>
</evidence>
<evidence type="ECO:0000313" key="5">
    <source>
        <dbReference type="Proteomes" id="UP000008457"/>
    </source>
</evidence>
<dbReference type="HOGENOM" id="CLU_018670_0_0_9"/>
<dbReference type="KEGG" id="mas:Mahau_0338"/>
<feature type="domain" description="Rad50/SbcC-type AAA" evidence="3">
    <location>
        <begin position="5"/>
        <end position="269"/>
    </location>
</feature>
<name>F3ZXP7_MAHA5</name>
<dbReference type="OrthoDB" id="9764467at2"/>
<sequence>MIIRKLYISNFGKFKDNIIELKPGLNVIYGANEAGKSTIRSFIEGMLYGFKKADARRRSFTDSRQRYRPWLGSSYTGAIEYETDSRVYRIERDFANDRVNIYDATTGEDICATCAILPGTREPDAIIRHWGLNATAFTNTISIDQRNAFSSKTMAKEVSDAWINMMQSGQQDVSVNKALSCLNNILDDIGSDNAPTRPWAKAAQKLRQLEAEKTMAQKCMDDMRESIAKAHDLRKEIAAMRGGRMSDNAAILSNRQNRTKLEYELNRMNTLAEYIKQNNGDPLEQLMSLDRQLENMRIELAQYGRSQPAVSDNDLHNIKKRRTLYIMLMAAIVAASVALPPLIIAAIPIIWLFLRDNSKIRRLKSTIEQHSLAIEQQRRQLLNRCGILEEQKHEILSKIGASDTSHVISMMRQLDNLTHDIERLDAEYERLMQQAIHDKEVELTALEASIDASLAGIRPLAAIDEDIQSIQNDIDAMSLKKQAVQKAIDVITELSADIQRDFAPYLDRSAASLASYITDGRYSALKVSSELDIKVIDPDTGKLVPMEQLSAGTIDQLYIAVRLAIADMLSNNKPLPIIIDDAFSEYDDIRLKRILAHISQLAQKRQVLFLTCHQRDIQALYELKAPFNYMEL</sequence>
<feature type="coiled-coil region" evidence="1">
    <location>
        <begin position="407"/>
        <end position="434"/>
    </location>
</feature>
<dbReference type="eggNOG" id="COG1106">
    <property type="taxonomic scope" value="Bacteria"/>
</dbReference>
<evidence type="ECO:0000256" key="1">
    <source>
        <dbReference type="SAM" id="Coils"/>
    </source>
</evidence>
<evidence type="ECO:0000256" key="2">
    <source>
        <dbReference type="SAM" id="Phobius"/>
    </source>
</evidence>
<dbReference type="STRING" id="697281.Mahau_0338"/>
<dbReference type="InterPro" id="IPR038729">
    <property type="entry name" value="Rad50/SbcC_AAA"/>
</dbReference>
<dbReference type="eggNOG" id="COG0419">
    <property type="taxonomic scope" value="Bacteria"/>
</dbReference>